<gene>
    <name evidence="3" type="ORF">S12H4_01265</name>
</gene>
<reference evidence="3" key="1">
    <citation type="journal article" date="2014" name="Front. Microbiol.">
        <title>High frequency of phylogenetically diverse reductive dehalogenase-homologous genes in deep subseafloor sedimentary metagenomes.</title>
        <authorList>
            <person name="Kawai M."/>
            <person name="Futagami T."/>
            <person name="Toyoda A."/>
            <person name="Takaki Y."/>
            <person name="Nishi S."/>
            <person name="Hori S."/>
            <person name="Arai W."/>
            <person name="Tsubouchi T."/>
            <person name="Morono Y."/>
            <person name="Uchiyama I."/>
            <person name="Ito T."/>
            <person name="Fujiyama A."/>
            <person name="Inagaki F."/>
            <person name="Takami H."/>
        </authorList>
    </citation>
    <scope>NUCLEOTIDE SEQUENCE</scope>
    <source>
        <strain evidence="3">Expedition CK06-06</strain>
    </source>
</reference>
<dbReference type="PROSITE" id="PS50112">
    <property type="entry name" value="PAS"/>
    <property type="match status" value="2"/>
</dbReference>
<dbReference type="InterPro" id="IPR000014">
    <property type="entry name" value="PAS"/>
</dbReference>
<protein>
    <recommendedName>
        <fullName evidence="4">PAS domain-containing protein</fullName>
    </recommendedName>
</protein>
<feature type="domain" description="PAS" evidence="1">
    <location>
        <begin position="324"/>
        <end position="376"/>
    </location>
</feature>
<dbReference type="InterPro" id="IPR035965">
    <property type="entry name" value="PAS-like_dom_sf"/>
</dbReference>
<dbReference type="InterPro" id="IPR013767">
    <property type="entry name" value="PAS_fold"/>
</dbReference>
<dbReference type="NCBIfam" id="TIGR00229">
    <property type="entry name" value="sensory_box"/>
    <property type="match status" value="2"/>
</dbReference>
<organism evidence="3">
    <name type="scientific">marine sediment metagenome</name>
    <dbReference type="NCBI Taxonomy" id="412755"/>
    <lineage>
        <taxon>unclassified sequences</taxon>
        <taxon>metagenomes</taxon>
        <taxon>ecological metagenomes</taxon>
    </lineage>
</organism>
<dbReference type="CDD" id="cd00130">
    <property type="entry name" value="PAS"/>
    <property type="match status" value="2"/>
</dbReference>
<evidence type="ECO:0000259" key="1">
    <source>
        <dbReference type="PROSITE" id="PS50112"/>
    </source>
</evidence>
<dbReference type="InterPro" id="IPR000700">
    <property type="entry name" value="PAS-assoc_C"/>
</dbReference>
<dbReference type="Gene3D" id="3.30.450.20">
    <property type="entry name" value="PAS domain"/>
    <property type="match status" value="2"/>
</dbReference>
<proteinExistence type="predicted"/>
<evidence type="ECO:0000259" key="2">
    <source>
        <dbReference type="PROSITE" id="PS50113"/>
    </source>
</evidence>
<evidence type="ECO:0008006" key="4">
    <source>
        <dbReference type="Google" id="ProtNLM"/>
    </source>
</evidence>
<dbReference type="PANTHER" id="PTHR44757">
    <property type="entry name" value="DIGUANYLATE CYCLASE DGCP"/>
    <property type="match status" value="1"/>
</dbReference>
<dbReference type="Pfam" id="PF13426">
    <property type="entry name" value="PAS_9"/>
    <property type="match status" value="1"/>
</dbReference>
<feature type="domain" description="PAS" evidence="1">
    <location>
        <begin position="185"/>
        <end position="247"/>
    </location>
</feature>
<dbReference type="GO" id="GO:0006355">
    <property type="term" value="P:regulation of DNA-templated transcription"/>
    <property type="evidence" value="ECO:0007669"/>
    <property type="project" value="InterPro"/>
</dbReference>
<dbReference type="AlphaFoldDB" id="X1R2Y1"/>
<dbReference type="PROSITE" id="PS50113">
    <property type="entry name" value="PAC"/>
    <property type="match status" value="1"/>
</dbReference>
<name>X1R2Y1_9ZZZZ</name>
<feature type="domain" description="PAC" evidence="2">
    <location>
        <begin position="260"/>
        <end position="310"/>
    </location>
</feature>
<accession>X1R2Y1</accession>
<dbReference type="Pfam" id="PF00989">
    <property type="entry name" value="PAS"/>
    <property type="match status" value="1"/>
</dbReference>
<dbReference type="SMART" id="SM00086">
    <property type="entry name" value="PAC"/>
    <property type="match status" value="2"/>
</dbReference>
<comment type="caution">
    <text evidence="3">The sequence shown here is derived from an EMBL/GenBank/DDBJ whole genome shotgun (WGS) entry which is preliminary data.</text>
</comment>
<dbReference type="InterPro" id="IPR052155">
    <property type="entry name" value="Biofilm_reg_signaling"/>
</dbReference>
<dbReference type="EMBL" id="BARW01000238">
    <property type="protein sequence ID" value="GAI61441.1"/>
    <property type="molecule type" value="Genomic_DNA"/>
</dbReference>
<dbReference type="InterPro" id="IPR001610">
    <property type="entry name" value="PAC"/>
</dbReference>
<dbReference type="PANTHER" id="PTHR44757:SF2">
    <property type="entry name" value="BIOFILM ARCHITECTURE MAINTENANCE PROTEIN MBAA"/>
    <property type="match status" value="1"/>
</dbReference>
<sequence length="437" mass="50098">MEHGGKVYGLLKLQLSGDASVSGEEQSLLQEVTDDIAFALHDMELEEERKRLEHNLNERVKELQCLYGIASIAERPGITLDELYQEVANLLPVSWQYPEITCGRITIGDKVFRTNNYRDSKWKLSADIKIHDAKIGKVEANYLEERPKLDEGPFMKEERLLIDAVAERLERITQRKQAGEALQIAEQNFRNSLDNSPLGIRIVTVEGELLYANQAILDIYGYGSIEELKKTPTKQRYTPESYTEYQERKEKRKLGKPVPSNYEISIVRKDGEVRHLAVFRKEVLWGGEIQFQALYQDITERKLTAEKLRRFEAISDRAGYGAGIITLEGDFTYVNESFAEMHGYTIEELIGKHFSILHAKEQMRLVERLRKKLMREGSHVAEEVWHKKKNGTVFPTLMTGTAIKDDMGKPLYLSETVIDITELSFSSNNANPQRGII</sequence>
<dbReference type="SUPFAM" id="SSF55785">
    <property type="entry name" value="PYP-like sensor domain (PAS domain)"/>
    <property type="match status" value="2"/>
</dbReference>
<dbReference type="SMART" id="SM00091">
    <property type="entry name" value="PAS"/>
    <property type="match status" value="2"/>
</dbReference>
<evidence type="ECO:0000313" key="3">
    <source>
        <dbReference type="EMBL" id="GAI61441.1"/>
    </source>
</evidence>